<protein>
    <submittedName>
        <fullName evidence="2">Membrane protein</fullName>
    </submittedName>
</protein>
<keyword evidence="1" id="KW-1133">Transmembrane helix</keyword>
<reference evidence="2 3" key="1">
    <citation type="journal article" date="2019" name="Int. J. Syst. Evol. Microbiol.">
        <title>The Global Catalogue of Microorganisms (GCM) 10K type strain sequencing project: providing services to taxonomists for standard genome sequencing and annotation.</title>
        <authorList>
            <consortium name="The Broad Institute Genomics Platform"/>
            <consortium name="The Broad Institute Genome Sequencing Center for Infectious Disease"/>
            <person name="Wu L."/>
            <person name="Ma J."/>
        </authorList>
    </citation>
    <scope>NUCLEOTIDE SEQUENCE [LARGE SCALE GENOMIC DNA]</scope>
    <source>
        <strain evidence="2 3">JCM 14546</strain>
    </source>
</reference>
<proteinExistence type="predicted"/>
<feature type="transmembrane region" description="Helical" evidence="1">
    <location>
        <begin position="28"/>
        <end position="48"/>
    </location>
</feature>
<keyword evidence="1" id="KW-0812">Transmembrane</keyword>
<evidence type="ECO:0000313" key="2">
    <source>
        <dbReference type="EMBL" id="GAA1997765.1"/>
    </source>
</evidence>
<feature type="transmembrane region" description="Helical" evidence="1">
    <location>
        <begin position="165"/>
        <end position="184"/>
    </location>
</feature>
<evidence type="ECO:0000256" key="1">
    <source>
        <dbReference type="SAM" id="Phobius"/>
    </source>
</evidence>
<sequence length="226" mass="24307">MAVTGRGSTPAGRVDFRLLADAPLPARLLALFGGLFLFGVSAGLMIVASLGNMPWDVLHEGIARHLPLSIGTIGIIVSVLLLLLWIPLRQKPGLGTLSNALLVGLFIDLTMHWVRTPPELWQQILLMLGALLLNGLATVLYIAPDFGPGPRDGLMTGLVTLTGRPVFLVRTCIEIVVIAVGWLLGGNFFIASVVYALGIGPVTQVFLRLAYRLWGPKPHPRRETVA</sequence>
<dbReference type="PANTHER" id="PTHR40078">
    <property type="entry name" value="INTEGRAL MEMBRANE PROTEIN-RELATED"/>
    <property type="match status" value="1"/>
</dbReference>
<keyword evidence="3" id="KW-1185">Reference proteome</keyword>
<name>A0ABN2T3C9_9MICO</name>
<feature type="transmembrane region" description="Helical" evidence="1">
    <location>
        <begin position="93"/>
        <end position="114"/>
    </location>
</feature>
<feature type="transmembrane region" description="Helical" evidence="1">
    <location>
        <begin position="68"/>
        <end position="86"/>
    </location>
</feature>
<comment type="caution">
    <text evidence="2">The sequence shown here is derived from an EMBL/GenBank/DDBJ whole genome shotgun (WGS) entry which is preliminary data.</text>
</comment>
<dbReference type="PANTHER" id="PTHR40078:SF1">
    <property type="entry name" value="INTEGRAL MEMBRANE PROTEIN"/>
    <property type="match status" value="1"/>
</dbReference>
<dbReference type="Proteomes" id="UP001500755">
    <property type="component" value="Unassembled WGS sequence"/>
</dbReference>
<dbReference type="Pfam" id="PF19700">
    <property type="entry name" value="DUF6198"/>
    <property type="match status" value="1"/>
</dbReference>
<accession>A0ABN2T3C9</accession>
<organism evidence="2 3">
    <name type="scientific">Brevibacterium samyangense</name>
    <dbReference type="NCBI Taxonomy" id="366888"/>
    <lineage>
        <taxon>Bacteria</taxon>
        <taxon>Bacillati</taxon>
        <taxon>Actinomycetota</taxon>
        <taxon>Actinomycetes</taxon>
        <taxon>Micrococcales</taxon>
        <taxon>Brevibacteriaceae</taxon>
        <taxon>Brevibacterium</taxon>
    </lineage>
</organism>
<feature type="transmembrane region" description="Helical" evidence="1">
    <location>
        <begin position="190"/>
        <end position="211"/>
    </location>
</feature>
<evidence type="ECO:0000313" key="3">
    <source>
        <dbReference type="Proteomes" id="UP001500755"/>
    </source>
</evidence>
<keyword evidence="1" id="KW-0472">Membrane</keyword>
<feature type="transmembrane region" description="Helical" evidence="1">
    <location>
        <begin position="120"/>
        <end position="144"/>
    </location>
</feature>
<dbReference type="RefSeq" id="WP_344305949.1">
    <property type="nucleotide sequence ID" value="NZ_BAAANO010000002.1"/>
</dbReference>
<dbReference type="InterPro" id="IPR038750">
    <property type="entry name" value="YczE/YyaS-like"/>
</dbReference>
<dbReference type="EMBL" id="BAAANO010000002">
    <property type="protein sequence ID" value="GAA1997765.1"/>
    <property type="molecule type" value="Genomic_DNA"/>
</dbReference>
<gene>
    <name evidence="2" type="ORF">GCM10009755_01100</name>
</gene>